<dbReference type="Gene3D" id="3.40.50.1820">
    <property type="entry name" value="alpha/beta hydrolase"/>
    <property type="match status" value="1"/>
</dbReference>
<evidence type="ECO:0008006" key="3">
    <source>
        <dbReference type="Google" id="ProtNLM"/>
    </source>
</evidence>
<evidence type="ECO:0000313" key="1">
    <source>
        <dbReference type="EMBL" id="PIS21979.1"/>
    </source>
</evidence>
<organism evidence="1 2">
    <name type="scientific">candidate division WWE3 bacterium CG08_land_8_20_14_0_20_41_10</name>
    <dbReference type="NCBI Taxonomy" id="1975085"/>
    <lineage>
        <taxon>Bacteria</taxon>
        <taxon>Katanobacteria</taxon>
    </lineage>
</organism>
<evidence type="ECO:0000313" key="2">
    <source>
        <dbReference type="Proteomes" id="UP000231252"/>
    </source>
</evidence>
<dbReference type="PANTHER" id="PTHR15394:SF3">
    <property type="entry name" value="SERINE HYDROLASE RBBP9"/>
    <property type="match status" value="1"/>
</dbReference>
<proteinExistence type="predicted"/>
<dbReference type="Pfam" id="PF06821">
    <property type="entry name" value="Ser_hydrolase"/>
    <property type="match status" value="1"/>
</dbReference>
<dbReference type="InterPro" id="IPR029058">
    <property type="entry name" value="AB_hydrolase_fold"/>
</dbReference>
<sequence>MKMAIIINGWDQRPDQEWLPWLAEELSKKGWTVELPAMPNSQMPKLEEWMDKLIALVPNANTVLIGHSLANALILKYMERKDILLKAAFLVAAWDYQLPDLLEEHGTFFKEGFDYQAIKAKNIPITIFQSTNDPYLDFSKGKQLAKKIGATFIAVENAGHFGEKSGYKQFPDLLKLVERL</sequence>
<comment type="caution">
    <text evidence="1">The sequence shown here is derived from an EMBL/GenBank/DDBJ whole genome shotgun (WGS) entry which is preliminary data.</text>
</comment>
<dbReference type="PANTHER" id="PTHR15394">
    <property type="entry name" value="SERINE HYDROLASE RBBP9"/>
    <property type="match status" value="1"/>
</dbReference>
<protein>
    <recommendedName>
        <fullName evidence="3">Alpha/beta hydrolase</fullName>
    </recommendedName>
</protein>
<gene>
    <name evidence="1" type="ORF">COT50_04485</name>
</gene>
<dbReference type="AlphaFoldDB" id="A0A2H0XCU4"/>
<dbReference type="InterPro" id="IPR010662">
    <property type="entry name" value="RBBP9/YdeN"/>
</dbReference>
<name>A0A2H0XCU4_UNCKA</name>
<dbReference type="Proteomes" id="UP000231252">
    <property type="component" value="Unassembled WGS sequence"/>
</dbReference>
<dbReference type="SUPFAM" id="SSF53474">
    <property type="entry name" value="alpha/beta-Hydrolases"/>
    <property type="match status" value="1"/>
</dbReference>
<reference evidence="2" key="1">
    <citation type="submission" date="2017-09" db="EMBL/GenBank/DDBJ databases">
        <title>Depth-based differentiation of microbial function through sediment-hosted aquifers and enrichment of novel symbionts in the deep terrestrial subsurface.</title>
        <authorList>
            <person name="Probst A.J."/>
            <person name="Ladd B."/>
            <person name="Jarett J.K."/>
            <person name="Geller-Mcgrath D.E."/>
            <person name="Sieber C.M.K."/>
            <person name="Emerson J.B."/>
            <person name="Anantharaman K."/>
            <person name="Thomas B.C."/>
            <person name="Malmstrom R."/>
            <person name="Stieglmeier M."/>
            <person name="Klingl A."/>
            <person name="Woyke T."/>
            <person name="Ryan C.M."/>
            <person name="Banfield J.F."/>
        </authorList>
    </citation>
    <scope>NUCLEOTIDE SEQUENCE [LARGE SCALE GENOMIC DNA]</scope>
</reference>
<dbReference type="GO" id="GO:0016787">
    <property type="term" value="F:hydrolase activity"/>
    <property type="evidence" value="ECO:0007669"/>
    <property type="project" value="InterPro"/>
</dbReference>
<accession>A0A2H0XCU4</accession>
<dbReference type="EMBL" id="PEYU01000100">
    <property type="protein sequence ID" value="PIS21979.1"/>
    <property type="molecule type" value="Genomic_DNA"/>
</dbReference>